<evidence type="ECO:0000256" key="3">
    <source>
        <dbReference type="ARBA" id="ARBA00022741"/>
    </source>
</evidence>
<sequence>MIFAPVPVLTVTIEEEDGRPDVHLHAGGQGVWQARVLSALRVPTVLCGCFGGETGAVLRELISCEGIDARAVHRTGRNSAYVHDRRGGSRATVAQSPGDPVTRHEMDQLYNVALAEGLSADVCLLSGPAEPHLVRTDVYRRLSHDLRANGRRVVVDLTGKPLGSCLCAGVDVLKISHEELIADGRAERDEPAELVAAMRRLREEGADTVVVSREGRPALVLIGDEVHAVPLPDLEPVEPRGAGDSMTAGISAGLATGLCIDDAIRLGVAAGALNVTRHGLGTVDPRAAHRLAQQVELHPLEGGERQSWCLSPRELAERTRP</sequence>
<comment type="similarity">
    <text evidence="1">Belongs to the carbohydrate kinase PfkB family.</text>
</comment>
<accession>A0A365HAE9</accession>
<keyword evidence="3" id="KW-0547">Nucleotide-binding</keyword>
<protein>
    <submittedName>
        <fullName evidence="8">Phosphofructokinase</fullName>
    </submittedName>
</protein>
<reference evidence="8 9" key="1">
    <citation type="submission" date="2018-06" db="EMBL/GenBank/DDBJ databases">
        <title>Actinomadura craniellae sp. nov. isolated from marine sponge Craniella sp.</title>
        <authorList>
            <person name="Li L."/>
            <person name="Xu Q.H."/>
            <person name="Lin H.W."/>
            <person name="Lu Y.H."/>
        </authorList>
    </citation>
    <scope>NUCLEOTIDE SEQUENCE [LARGE SCALE GENOMIC DNA]</scope>
    <source>
        <strain evidence="8 9">LHW63021</strain>
    </source>
</reference>
<dbReference type="GO" id="GO:0016301">
    <property type="term" value="F:kinase activity"/>
    <property type="evidence" value="ECO:0007669"/>
    <property type="project" value="UniProtKB-KW"/>
</dbReference>
<evidence type="ECO:0000256" key="5">
    <source>
        <dbReference type="ARBA" id="ARBA00022840"/>
    </source>
</evidence>
<evidence type="ECO:0000313" key="9">
    <source>
        <dbReference type="Proteomes" id="UP000251891"/>
    </source>
</evidence>
<evidence type="ECO:0000256" key="6">
    <source>
        <dbReference type="PIRNR" id="PIRNR000535"/>
    </source>
</evidence>
<evidence type="ECO:0000313" key="8">
    <source>
        <dbReference type="EMBL" id="RAY15906.1"/>
    </source>
</evidence>
<dbReference type="EMBL" id="QLYX01000003">
    <property type="protein sequence ID" value="RAY15906.1"/>
    <property type="molecule type" value="Genomic_DNA"/>
</dbReference>
<evidence type="ECO:0000256" key="4">
    <source>
        <dbReference type="ARBA" id="ARBA00022777"/>
    </source>
</evidence>
<comment type="caution">
    <text evidence="8">The sequence shown here is derived from an EMBL/GenBank/DDBJ whole genome shotgun (WGS) entry which is preliminary data.</text>
</comment>
<dbReference type="AlphaFoldDB" id="A0A365HAE9"/>
<dbReference type="InterPro" id="IPR011611">
    <property type="entry name" value="PfkB_dom"/>
</dbReference>
<gene>
    <name evidence="8" type="ORF">DPM19_09125</name>
</gene>
<name>A0A365HAE9_9ACTN</name>
<proteinExistence type="inferred from homology"/>
<keyword evidence="5" id="KW-0067">ATP-binding</keyword>
<evidence type="ECO:0000256" key="1">
    <source>
        <dbReference type="ARBA" id="ARBA00010688"/>
    </source>
</evidence>
<dbReference type="PANTHER" id="PTHR46566">
    <property type="entry name" value="1-PHOSPHOFRUCTOKINASE-RELATED"/>
    <property type="match status" value="1"/>
</dbReference>
<feature type="domain" description="Carbohydrate kinase PfkB" evidence="7">
    <location>
        <begin position="20"/>
        <end position="283"/>
    </location>
</feature>
<dbReference type="Pfam" id="PF00294">
    <property type="entry name" value="PfkB"/>
    <property type="match status" value="1"/>
</dbReference>
<dbReference type="GO" id="GO:0005975">
    <property type="term" value="P:carbohydrate metabolic process"/>
    <property type="evidence" value="ECO:0007669"/>
    <property type="project" value="InterPro"/>
</dbReference>
<organism evidence="8 9">
    <name type="scientific">Actinomadura craniellae</name>
    <dbReference type="NCBI Taxonomy" id="2231787"/>
    <lineage>
        <taxon>Bacteria</taxon>
        <taxon>Bacillati</taxon>
        <taxon>Actinomycetota</taxon>
        <taxon>Actinomycetes</taxon>
        <taxon>Streptosporangiales</taxon>
        <taxon>Thermomonosporaceae</taxon>
        <taxon>Actinomadura</taxon>
    </lineage>
</organism>
<dbReference type="SUPFAM" id="SSF53613">
    <property type="entry name" value="Ribokinase-like"/>
    <property type="match status" value="1"/>
</dbReference>
<dbReference type="PIRSF" id="PIRSF000535">
    <property type="entry name" value="1PFK/6PFK/LacC"/>
    <property type="match status" value="1"/>
</dbReference>
<keyword evidence="4 8" id="KW-0418">Kinase</keyword>
<keyword evidence="9" id="KW-1185">Reference proteome</keyword>
<dbReference type="OrthoDB" id="3206700at2"/>
<evidence type="ECO:0000256" key="2">
    <source>
        <dbReference type="ARBA" id="ARBA00022679"/>
    </source>
</evidence>
<dbReference type="GO" id="GO:0005524">
    <property type="term" value="F:ATP binding"/>
    <property type="evidence" value="ECO:0007669"/>
    <property type="project" value="UniProtKB-KW"/>
</dbReference>
<dbReference type="Gene3D" id="3.40.1190.20">
    <property type="match status" value="1"/>
</dbReference>
<dbReference type="InterPro" id="IPR017583">
    <property type="entry name" value="Tagatose/fructose_Pkinase"/>
</dbReference>
<dbReference type="InterPro" id="IPR029056">
    <property type="entry name" value="Ribokinase-like"/>
</dbReference>
<dbReference type="GO" id="GO:0016773">
    <property type="term" value="F:phosphotransferase activity, alcohol group as acceptor"/>
    <property type="evidence" value="ECO:0007669"/>
    <property type="project" value="InterPro"/>
</dbReference>
<dbReference type="Proteomes" id="UP000251891">
    <property type="component" value="Unassembled WGS sequence"/>
</dbReference>
<evidence type="ECO:0000259" key="7">
    <source>
        <dbReference type="Pfam" id="PF00294"/>
    </source>
</evidence>
<dbReference type="PANTHER" id="PTHR46566:SF2">
    <property type="entry name" value="ATP-DEPENDENT 6-PHOSPHOFRUCTOKINASE ISOZYME 2"/>
    <property type="match status" value="1"/>
</dbReference>
<keyword evidence="2 6" id="KW-0808">Transferase</keyword>